<keyword evidence="5 9" id="KW-0808">Transferase</keyword>
<dbReference type="PRINTS" id="PR00052">
    <property type="entry name" value="FIBRILLARIN"/>
</dbReference>
<keyword evidence="6" id="KW-0694">RNA-binding</keyword>
<dbReference type="GO" id="GO:0032040">
    <property type="term" value="C:small-subunit processome"/>
    <property type="evidence" value="ECO:0007669"/>
    <property type="project" value="TreeGrafter"/>
</dbReference>
<proteinExistence type="evidence at transcript level"/>
<dbReference type="EMBL" id="BT077639">
    <property type="protein sequence ID" value="ACO12063.1"/>
    <property type="molecule type" value="mRNA"/>
</dbReference>
<evidence type="ECO:0000256" key="6">
    <source>
        <dbReference type="ARBA" id="ARBA00022884"/>
    </source>
</evidence>
<accession>C1BSR0</accession>
<evidence type="ECO:0000256" key="8">
    <source>
        <dbReference type="ARBA" id="ARBA00047568"/>
    </source>
</evidence>
<dbReference type="GO" id="GO:0031428">
    <property type="term" value="C:box C/D methylation guide snoRNP complex"/>
    <property type="evidence" value="ECO:0007669"/>
    <property type="project" value="TreeGrafter"/>
</dbReference>
<protein>
    <recommendedName>
        <fullName evidence="2">rRNA 2'-O-methyltransferase fibrillarin</fullName>
    </recommendedName>
    <alternativeName>
        <fullName evidence="7">Histone-glutamine methyltransferase</fullName>
    </alternativeName>
</protein>
<dbReference type="Gene3D" id="3.40.50.150">
    <property type="entry name" value="Vaccinia Virus protein VP39"/>
    <property type="match status" value="1"/>
</dbReference>
<dbReference type="GO" id="GO:0003723">
    <property type="term" value="F:RNA binding"/>
    <property type="evidence" value="ECO:0007669"/>
    <property type="project" value="UniProtKB-KW"/>
</dbReference>
<keyword evidence="3" id="KW-0698">rRNA processing</keyword>
<gene>
    <name evidence="9" type="primary">FBRL</name>
</gene>
<organism evidence="9">
    <name type="scientific">Lepeophtheirus salmonis</name>
    <name type="common">Salmon louse</name>
    <name type="synonym">Caligus salmonis</name>
    <dbReference type="NCBI Taxonomy" id="72036"/>
    <lineage>
        <taxon>Eukaryota</taxon>
        <taxon>Metazoa</taxon>
        <taxon>Ecdysozoa</taxon>
        <taxon>Arthropoda</taxon>
        <taxon>Crustacea</taxon>
        <taxon>Multicrustacea</taxon>
        <taxon>Hexanauplia</taxon>
        <taxon>Copepoda</taxon>
        <taxon>Siphonostomatoida</taxon>
        <taxon>Caligidae</taxon>
        <taxon>Lepeophtheirus</taxon>
    </lineage>
</organism>
<dbReference type="PANTHER" id="PTHR10335">
    <property type="entry name" value="RRNA 2-O-METHYLTRANSFERASE FIBRILLARIN"/>
    <property type="match status" value="1"/>
</dbReference>
<dbReference type="GO" id="GO:1990259">
    <property type="term" value="F:histone H2AQ104 methyltransferase activity"/>
    <property type="evidence" value="ECO:0007669"/>
    <property type="project" value="TreeGrafter"/>
</dbReference>
<dbReference type="InterPro" id="IPR000692">
    <property type="entry name" value="Fibrillarin"/>
</dbReference>
<evidence type="ECO:0000256" key="1">
    <source>
        <dbReference type="ARBA" id="ARBA00010632"/>
    </source>
</evidence>
<dbReference type="PANTHER" id="PTHR10335:SF17">
    <property type="entry name" value="FIBRILLARIN"/>
    <property type="match status" value="1"/>
</dbReference>
<name>C1BSR0_LEPSM</name>
<dbReference type="AlphaFoldDB" id="C1BSR0"/>
<dbReference type="InterPro" id="IPR029063">
    <property type="entry name" value="SAM-dependent_MTases_sf"/>
</dbReference>
<comment type="similarity">
    <text evidence="1">Belongs to the methyltransferase superfamily. Fibrillarin family.</text>
</comment>
<evidence type="ECO:0000256" key="4">
    <source>
        <dbReference type="ARBA" id="ARBA00022603"/>
    </source>
</evidence>
<dbReference type="GO" id="GO:0008649">
    <property type="term" value="F:rRNA methyltransferase activity"/>
    <property type="evidence" value="ECO:0007669"/>
    <property type="project" value="TreeGrafter"/>
</dbReference>
<keyword evidence="4 9" id="KW-0489">Methyltransferase</keyword>
<evidence type="ECO:0000256" key="7">
    <source>
        <dbReference type="ARBA" id="ARBA00032245"/>
    </source>
</evidence>
<dbReference type="Pfam" id="PF01269">
    <property type="entry name" value="Fibrillarin"/>
    <property type="match status" value="1"/>
</dbReference>
<evidence type="ECO:0000313" key="9">
    <source>
        <dbReference type="EMBL" id="ACO12063.1"/>
    </source>
</evidence>
<evidence type="ECO:0000256" key="5">
    <source>
        <dbReference type="ARBA" id="ARBA00022679"/>
    </source>
</evidence>
<evidence type="ECO:0000256" key="2">
    <source>
        <dbReference type="ARBA" id="ARBA00015190"/>
    </source>
</evidence>
<evidence type="ECO:0000256" key="3">
    <source>
        <dbReference type="ARBA" id="ARBA00022552"/>
    </source>
</evidence>
<comment type="catalytic activity">
    <reaction evidence="8">
        <text>L-glutaminyl-[histone H2A] + S-adenosyl-L-methionine = N(5)-methyl-L-glutaminyl-[histone H2A] + S-adenosyl-L-homocysteine + H(+)</text>
        <dbReference type="Rhea" id="RHEA:50904"/>
        <dbReference type="Rhea" id="RHEA-COMP:12837"/>
        <dbReference type="Rhea" id="RHEA-COMP:12839"/>
        <dbReference type="ChEBI" id="CHEBI:15378"/>
        <dbReference type="ChEBI" id="CHEBI:30011"/>
        <dbReference type="ChEBI" id="CHEBI:57856"/>
        <dbReference type="ChEBI" id="CHEBI:59789"/>
        <dbReference type="ChEBI" id="CHEBI:61891"/>
    </reaction>
</comment>
<dbReference type="GO" id="GO:0000494">
    <property type="term" value="P:box C/D sno(s)RNA 3'-end processing"/>
    <property type="evidence" value="ECO:0007669"/>
    <property type="project" value="TreeGrafter"/>
</dbReference>
<sequence length="86" mass="9949">MQCNFLIGHKYDLKKKNVVPFIEDARYRHKYLMLVLMVDMIFADVAQPHQGRIVAHNALSKLDINMVIFAVQTADILFLSILFVDV</sequence>
<reference evidence="9" key="1">
    <citation type="submission" date="2009-06" db="EMBL/GenBank/DDBJ databases">
        <title>Lepeophtheirus salmonis ESTs and full-length cDNAs.</title>
        <authorList>
            <person name="Yasuike M."/>
            <person name="von Schalburg K."/>
            <person name="Cooper G."/>
            <person name="Leong J."/>
            <person name="Jones S.R.M."/>
            <person name="Koop B.F."/>
        </authorList>
    </citation>
    <scope>NUCLEOTIDE SEQUENCE</scope>
    <source>
        <strain evidence="9">Pacific form</strain>
        <tissue evidence="9">Whole</tissue>
    </source>
</reference>